<dbReference type="Proteomes" id="UP000235786">
    <property type="component" value="Unassembled WGS sequence"/>
</dbReference>
<feature type="region of interest" description="Disordered" evidence="1">
    <location>
        <begin position="1"/>
        <end position="67"/>
    </location>
</feature>
<keyword evidence="3" id="KW-1185">Reference proteome</keyword>
<proteinExistence type="predicted"/>
<feature type="compositionally biased region" description="Low complexity" evidence="1">
    <location>
        <begin position="12"/>
        <end position="22"/>
    </location>
</feature>
<evidence type="ECO:0000313" key="2">
    <source>
        <dbReference type="EMBL" id="PMD44864.1"/>
    </source>
</evidence>
<reference evidence="2 3" key="1">
    <citation type="submission" date="2016-04" db="EMBL/GenBank/DDBJ databases">
        <title>A degradative enzymes factory behind the ericoid mycorrhizal symbiosis.</title>
        <authorList>
            <consortium name="DOE Joint Genome Institute"/>
            <person name="Martino E."/>
            <person name="Morin E."/>
            <person name="Grelet G."/>
            <person name="Kuo A."/>
            <person name="Kohler A."/>
            <person name="Daghino S."/>
            <person name="Barry K."/>
            <person name="Choi C."/>
            <person name="Cichocki N."/>
            <person name="Clum A."/>
            <person name="Copeland A."/>
            <person name="Hainaut M."/>
            <person name="Haridas S."/>
            <person name="Labutti K."/>
            <person name="Lindquist E."/>
            <person name="Lipzen A."/>
            <person name="Khouja H.-R."/>
            <person name="Murat C."/>
            <person name="Ohm R."/>
            <person name="Olson A."/>
            <person name="Spatafora J."/>
            <person name="Veneault-Fourrey C."/>
            <person name="Henrissat B."/>
            <person name="Grigoriev I."/>
            <person name="Martin F."/>
            <person name="Perotto S."/>
        </authorList>
    </citation>
    <scope>NUCLEOTIDE SEQUENCE [LARGE SCALE GENOMIC DNA]</scope>
    <source>
        <strain evidence="2 3">F</strain>
    </source>
</reference>
<protein>
    <submittedName>
        <fullName evidence="2">Uncharacterized protein</fullName>
    </submittedName>
</protein>
<name>A0A2J6S274_HYAVF</name>
<accession>A0A2J6S274</accession>
<evidence type="ECO:0000256" key="1">
    <source>
        <dbReference type="SAM" id="MobiDB-lite"/>
    </source>
</evidence>
<dbReference type="EMBL" id="KZ613940">
    <property type="protein sequence ID" value="PMD44864.1"/>
    <property type="molecule type" value="Genomic_DNA"/>
</dbReference>
<dbReference type="AlphaFoldDB" id="A0A2J6S274"/>
<sequence length="124" mass="13809">MESDDESDTRSTRTLSTSSGGSDVEDLGTYSEDENSRRRRSSTLPASRRFSTATTANNSDNDDDDSYVLVGYPPVKEKKTSRRNSYVMVAKPRRLSAETGGFDEDFEDLTDDELNEAGCKWTTV</sequence>
<organism evidence="2 3">
    <name type="scientific">Hyaloscypha variabilis (strain UAMH 11265 / GT02V1 / F)</name>
    <name type="common">Meliniomyces variabilis</name>
    <dbReference type="NCBI Taxonomy" id="1149755"/>
    <lineage>
        <taxon>Eukaryota</taxon>
        <taxon>Fungi</taxon>
        <taxon>Dikarya</taxon>
        <taxon>Ascomycota</taxon>
        <taxon>Pezizomycotina</taxon>
        <taxon>Leotiomycetes</taxon>
        <taxon>Helotiales</taxon>
        <taxon>Hyaloscyphaceae</taxon>
        <taxon>Hyaloscypha</taxon>
        <taxon>Hyaloscypha variabilis</taxon>
    </lineage>
</organism>
<evidence type="ECO:0000313" key="3">
    <source>
        <dbReference type="Proteomes" id="UP000235786"/>
    </source>
</evidence>
<gene>
    <name evidence="2" type="ORF">L207DRAFT_507793</name>
</gene>